<dbReference type="Pfam" id="PF13472">
    <property type="entry name" value="Lipase_GDSL_2"/>
    <property type="match status" value="1"/>
</dbReference>
<dbReference type="CDD" id="cd01831">
    <property type="entry name" value="Endoglucanase_E_like"/>
    <property type="match status" value="1"/>
</dbReference>
<dbReference type="SUPFAM" id="SSF52266">
    <property type="entry name" value="SGNH hydrolase"/>
    <property type="match status" value="1"/>
</dbReference>
<dbReference type="Proteomes" id="UP000800092">
    <property type="component" value="Unassembled WGS sequence"/>
</dbReference>
<evidence type="ECO:0000259" key="2">
    <source>
        <dbReference type="Pfam" id="PF13472"/>
    </source>
</evidence>
<feature type="signal peptide" evidence="1">
    <location>
        <begin position="1"/>
        <end position="20"/>
    </location>
</feature>
<keyword evidence="4" id="KW-1185">Reference proteome</keyword>
<evidence type="ECO:0000313" key="4">
    <source>
        <dbReference type="Proteomes" id="UP000800092"/>
    </source>
</evidence>
<keyword evidence="1" id="KW-0732">Signal</keyword>
<dbReference type="OrthoDB" id="426133at2759"/>
<dbReference type="EMBL" id="ML991842">
    <property type="protein sequence ID" value="KAF2230416.1"/>
    <property type="molecule type" value="Genomic_DNA"/>
</dbReference>
<accession>A0A6A6GX90</accession>
<dbReference type="PANTHER" id="PTHR37834:SF2">
    <property type="entry name" value="ESTERASE, SGNH HYDROLASE-TYPE"/>
    <property type="match status" value="1"/>
</dbReference>
<evidence type="ECO:0000256" key="1">
    <source>
        <dbReference type="SAM" id="SignalP"/>
    </source>
</evidence>
<protein>
    <recommendedName>
        <fullName evidence="2">SGNH hydrolase-type esterase domain-containing protein</fullName>
    </recommendedName>
</protein>
<feature type="chain" id="PRO_5025398486" description="SGNH hydrolase-type esterase domain-containing protein" evidence="1">
    <location>
        <begin position="21"/>
        <end position="438"/>
    </location>
</feature>
<evidence type="ECO:0000313" key="3">
    <source>
        <dbReference type="EMBL" id="KAF2230416.1"/>
    </source>
</evidence>
<name>A0A6A6GX90_VIRVR</name>
<dbReference type="InterPro" id="IPR052762">
    <property type="entry name" value="PCW_deacetylase/CE"/>
</dbReference>
<dbReference type="InterPro" id="IPR013830">
    <property type="entry name" value="SGNH_hydro"/>
</dbReference>
<dbReference type="PANTHER" id="PTHR37834">
    <property type="entry name" value="GDSL-LIKE LIPASE/ACYLHYDROLASE DOMAIN PROTEIN (AFU_ORTHOLOGUE AFUA_2G00620)"/>
    <property type="match status" value="1"/>
</dbReference>
<gene>
    <name evidence="3" type="ORF">EV356DRAFT_509113</name>
</gene>
<dbReference type="GO" id="GO:0052689">
    <property type="term" value="F:carboxylic ester hydrolase activity"/>
    <property type="evidence" value="ECO:0007669"/>
    <property type="project" value="InterPro"/>
</dbReference>
<dbReference type="AlphaFoldDB" id="A0A6A6GX90"/>
<sequence>MSSLIPLILSLLAFLLPADGTILQNGQVRPTNYPDTAVSINEAWTTYPPNSSQISYKGRWDDMYISWWSAPGLKFGFTGSEVAISFGNYTDDGNLIAYRYGGEDWMLTNVTANSTHQLVTSSTLGYNTTAANTTRTFELRVSNWALGVQIDSVHLSPGGRLVQLPSYDRTVEIIGDSLSAGQYATLEGIASWAWGFGEGLGNVEFSIEAHPGICLTDIICSGNNPHGQLYQWFKTSDTSYRATQIYGSNQPDWDFSAHPAADIVVINIGTNDAGSSANVSDAEFTANYITFISRIHCVWPDAQIVVFSLWGGWSQQGDTWVQGPTYVQAIENVVQAFSGPSTPAPYGGNSSVCQTASANYSNVTSDTPQGRGFVHYFNTTGILQHNDIGPLYHPTDVGHVKLASHLMQFVKLKFGWMFGAIGPEVQHETQYWNDWPNN</sequence>
<dbReference type="Gene3D" id="3.40.50.1110">
    <property type="entry name" value="SGNH hydrolase"/>
    <property type="match status" value="1"/>
</dbReference>
<dbReference type="InterPro" id="IPR037461">
    <property type="entry name" value="CtCE2-like_dom"/>
</dbReference>
<dbReference type="InterPro" id="IPR036514">
    <property type="entry name" value="SGNH_hydro_sf"/>
</dbReference>
<organism evidence="3 4">
    <name type="scientific">Viridothelium virens</name>
    <name type="common">Speckled blister lichen</name>
    <name type="synonym">Trypethelium virens</name>
    <dbReference type="NCBI Taxonomy" id="1048519"/>
    <lineage>
        <taxon>Eukaryota</taxon>
        <taxon>Fungi</taxon>
        <taxon>Dikarya</taxon>
        <taxon>Ascomycota</taxon>
        <taxon>Pezizomycotina</taxon>
        <taxon>Dothideomycetes</taxon>
        <taxon>Dothideomycetes incertae sedis</taxon>
        <taxon>Trypetheliales</taxon>
        <taxon>Trypetheliaceae</taxon>
        <taxon>Viridothelium</taxon>
    </lineage>
</organism>
<proteinExistence type="predicted"/>
<feature type="domain" description="SGNH hydrolase-type esterase" evidence="2">
    <location>
        <begin position="174"/>
        <end position="399"/>
    </location>
</feature>
<reference evidence="3" key="1">
    <citation type="journal article" date="2020" name="Stud. Mycol.">
        <title>101 Dothideomycetes genomes: a test case for predicting lifestyles and emergence of pathogens.</title>
        <authorList>
            <person name="Haridas S."/>
            <person name="Albert R."/>
            <person name="Binder M."/>
            <person name="Bloem J."/>
            <person name="Labutti K."/>
            <person name="Salamov A."/>
            <person name="Andreopoulos B."/>
            <person name="Baker S."/>
            <person name="Barry K."/>
            <person name="Bills G."/>
            <person name="Bluhm B."/>
            <person name="Cannon C."/>
            <person name="Castanera R."/>
            <person name="Culley D."/>
            <person name="Daum C."/>
            <person name="Ezra D."/>
            <person name="Gonzalez J."/>
            <person name="Henrissat B."/>
            <person name="Kuo A."/>
            <person name="Liang C."/>
            <person name="Lipzen A."/>
            <person name="Lutzoni F."/>
            <person name="Magnuson J."/>
            <person name="Mondo S."/>
            <person name="Nolan M."/>
            <person name="Ohm R."/>
            <person name="Pangilinan J."/>
            <person name="Park H.-J."/>
            <person name="Ramirez L."/>
            <person name="Alfaro M."/>
            <person name="Sun H."/>
            <person name="Tritt A."/>
            <person name="Yoshinaga Y."/>
            <person name="Zwiers L.-H."/>
            <person name="Turgeon B."/>
            <person name="Goodwin S."/>
            <person name="Spatafora J."/>
            <person name="Crous P."/>
            <person name="Grigoriev I."/>
        </authorList>
    </citation>
    <scope>NUCLEOTIDE SEQUENCE</scope>
    <source>
        <strain evidence="3">Tuck. ex Michener</strain>
    </source>
</reference>